<dbReference type="AlphaFoldDB" id="A0A290ZAX8"/>
<evidence type="ECO:0000313" key="1">
    <source>
        <dbReference type="EMBL" id="ATE56139.1"/>
    </source>
</evidence>
<reference evidence="1" key="1">
    <citation type="submission" date="2017-09" db="EMBL/GenBank/DDBJ databases">
        <title>Complete Genome Sequence of ansamitocin-producing Bacterium Actinosynnema pretiosum X47.</title>
        <authorList>
            <person name="Cao G."/>
            <person name="Zong G."/>
            <person name="Zhong C."/>
            <person name="Fu J."/>
        </authorList>
    </citation>
    <scope>NUCLEOTIDE SEQUENCE [LARGE SCALE GENOMIC DNA]</scope>
    <source>
        <strain evidence="1">X47</strain>
    </source>
</reference>
<organism evidence="1 2">
    <name type="scientific">Actinosynnema pretiosum</name>
    <dbReference type="NCBI Taxonomy" id="42197"/>
    <lineage>
        <taxon>Bacteria</taxon>
        <taxon>Bacillati</taxon>
        <taxon>Actinomycetota</taxon>
        <taxon>Actinomycetes</taxon>
        <taxon>Pseudonocardiales</taxon>
        <taxon>Pseudonocardiaceae</taxon>
        <taxon>Actinosynnema</taxon>
    </lineage>
</organism>
<keyword evidence="2" id="KW-1185">Reference proteome</keyword>
<evidence type="ECO:0000313" key="2">
    <source>
        <dbReference type="Proteomes" id="UP000218505"/>
    </source>
</evidence>
<dbReference type="KEGG" id="apre:CNX65_25050"/>
<gene>
    <name evidence="1" type="ORF">CNX65_25050</name>
</gene>
<name>A0A290ZAX8_9PSEU</name>
<sequence>MRRAWTCYTVDTVTGRIIGTLPYRGTLGWEFGVNLGGQVQVSVPARQLDRGPRALRTMVEPWRTSLVLAWGRYLVQGGPIMTHRWDDSSGTLLVGAGGMWAVLNRRILKAADHDGPITDEAADVVLSGLSLHGVAVRLVQLATTGPWGALPIAFPEPGPGTTTRTYFGYDLATVGERLMQLTQLDHGPDVELHPRWSTRPGHVEWELRIGAPQLGVRQPQQGVRYGAGLRHLSVDTDASATTHDARTPGQGMERAQPVGRAADMTLPAAGHPLLQSIDRTHTSAVDVATLDGHAAATLALHGHPVETWTGTVRVDGAIPGGDHAGVGLGSFGAGDQLSIGVHRHAWIPDGQYTRRAITISSASAPDEFDVLFAPDVEVA</sequence>
<accession>A0A290ZAX8</accession>
<dbReference type="RefSeq" id="WP_096495960.1">
    <property type="nucleotide sequence ID" value="NZ_CP023445.1"/>
</dbReference>
<protein>
    <submittedName>
        <fullName evidence="1">Uncharacterized protein</fullName>
    </submittedName>
</protein>
<dbReference type="Proteomes" id="UP000218505">
    <property type="component" value="Chromosome"/>
</dbReference>
<proteinExistence type="predicted"/>
<dbReference type="EMBL" id="CP023445">
    <property type="protein sequence ID" value="ATE56139.1"/>
    <property type="molecule type" value="Genomic_DNA"/>
</dbReference>